<name>W9EA21_9THEO</name>
<proteinExistence type="predicted"/>
<dbReference type="EMBL" id="AYSN01000058">
    <property type="protein sequence ID" value="ETO37770.1"/>
    <property type="molecule type" value="Genomic_DNA"/>
</dbReference>
<comment type="caution">
    <text evidence="2">The sequence shown here is derived from an EMBL/GenBank/DDBJ whole genome shotgun (WGS) entry which is preliminary data.</text>
</comment>
<dbReference type="AlphaFoldDB" id="W9EA21"/>
<dbReference type="Pfam" id="PF09992">
    <property type="entry name" value="NAGPA"/>
    <property type="match status" value="1"/>
</dbReference>
<sequence length="139" mass="14929">MVENGVVKDIEENQDVNIPADGYVINLNGSEEYLAKVFNVGKTVEYKINFTDDSGNPVDWSDVVQAVGAGPILVKDGVVSVDPVGEGFTEDKIVSLAYARSAIGVTATRRYSSCDYARDYCISVGTGHERSGGIRCNES</sequence>
<evidence type="ECO:0000259" key="1">
    <source>
        <dbReference type="Pfam" id="PF09992"/>
    </source>
</evidence>
<dbReference type="RefSeq" id="WP_233432484.1">
    <property type="nucleotide sequence ID" value="NZ_AYSN01000058.1"/>
</dbReference>
<organism evidence="2 3">
    <name type="scientific">Thermoanaerobacterium aotearoense SCUT27</name>
    <dbReference type="NCBI Taxonomy" id="1421016"/>
    <lineage>
        <taxon>Bacteria</taxon>
        <taxon>Bacillati</taxon>
        <taxon>Bacillota</taxon>
        <taxon>Clostridia</taxon>
        <taxon>Thermoanaerobacterales</taxon>
        <taxon>Thermoanaerobacteraceae</taxon>
        <taxon>Thermoanaerobacterium</taxon>
    </lineage>
</organism>
<dbReference type="InterPro" id="IPR018711">
    <property type="entry name" value="NAGPA"/>
</dbReference>
<accession>W9EA21</accession>
<protein>
    <recommendedName>
        <fullName evidence="1">Phosphodiester glycosidase domain-containing protein</fullName>
    </recommendedName>
</protein>
<dbReference type="Proteomes" id="UP000019481">
    <property type="component" value="Unassembled WGS sequence"/>
</dbReference>
<dbReference type="PATRIC" id="fig|1421016.3.peg.2075"/>
<evidence type="ECO:0000313" key="2">
    <source>
        <dbReference type="EMBL" id="ETO37770.1"/>
    </source>
</evidence>
<feature type="domain" description="Phosphodiester glycosidase" evidence="1">
    <location>
        <begin position="2"/>
        <end position="110"/>
    </location>
</feature>
<keyword evidence="3" id="KW-1185">Reference proteome</keyword>
<gene>
    <name evidence="2" type="ORF">V518_2024</name>
</gene>
<evidence type="ECO:0000313" key="3">
    <source>
        <dbReference type="Proteomes" id="UP000019481"/>
    </source>
</evidence>
<reference evidence="2 3" key="1">
    <citation type="journal article" date="2014" name="Genome Announc.">
        <title>Draft Genome Sequence of an Anaerobic, Thermophilic Bacterium, Thermoanaerobacterium aotearoense SCUT27, Isolated from a Hot Spring in China.</title>
        <authorList>
            <person name="Ai H."/>
            <person name="Zhang J."/>
            <person name="Yang M."/>
            <person name="Yu P."/>
            <person name="Li S."/>
            <person name="Zhu M."/>
            <person name="Dong H."/>
            <person name="Wang S."/>
            <person name="Wang J."/>
        </authorList>
    </citation>
    <scope>NUCLEOTIDE SEQUENCE [LARGE SCALE GENOMIC DNA]</scope>
    <source>
        <strain evidence="2 3">SCUT27</strain>
    </source>
</reference>